<gene>
    <name evidence="2" type="primary">mlaC</name>
    <name evidence="2" type="ORF">AMOL_1061</name>
    <name evidence="3" type="ORF">CPU12_00420</name>
</gene>
<dbReference type="Proteomes" id="UP000262712">
    <property type="component" value="Chromosome"/>
</dbReference>
<name>A0A2G1DLA9_9BACT</name>
<dbReference type="InterPro" id="IPR042245">
    <property type="entry name" value="Tgt2/MlaC_sf"/>
</dbReference>
<sequence>MFKKLFLIACLMSSLFAFEKENIQKQMSENIHQVLNILKNTNISKTEKNDKIIKIIDKSFDYNIMSMLVLGRTWKTISSEQRENFSNIFIKRLKESYIDKLELYNDQKIKINDLKENKSRLVLNTILIGKKENYPIDYKFYENRKNNQWYVYDVNILGVSIIQTYRKQFDEYLKEKTIDDLIKYLKEKNLKA</sequence>
<evidence type="ECO:0000313" key="3">
    <source>
        <dbReference type="EMBL" id="PHO19277.1"/>
    </source>
</evidence>
<dbReference type="EMBL" id="CP032098">
    <property type="protein sequence ID" value="AXX92045.1"/>
    <property type="molecule type" value="Genomic_DNA"/>
</dbReference>
<organism evidence="3 4">
    <name type="scientific">Malaciobacter molluscorum LMG 25693</name>
    <dbReference type="NCBI Taxonomy" id="870501"/>
    <lineage>
        <taxon>Bacteria</taxon>
        <taxon>Pseudomonadati</taxon>
        <taxon>Campylobacterota</taxon>
        <taxon>Epsilonproteobacteria</taxon>
        <taxon>Campylobacterales</taxon>
        <taxon>Arcobacteraceae</taxon>
        <taxon>Malaciobacter</taxon>
    </lineage>
</organism>
<keyword evidence="1" id="KW-0732">Signal</keyword>
<dbReference type="KEGG" id="amol:AMOL_1061"/>
<evidence type="ECO:0000313" key="2">
    <source>
        <dbReference type="EMBL" id="AXX92045.1"/>
    </source>
</evidence>
<evidence type="ECO:0000313" key="5">
    <source>
        <dbReference type="Proteomes" id="UP000262712"/>
    </source>
</evidence>
<dbReference type="RefSeq" id="WP_099341094.1">
    <property type="nucleotide sequence ID" value="NZ_CP032098.1"/>
</dbReference>
<dbReference type="InterPro" id="IPR008869">
    <property type="entry name" value="MlaC/ttg2D"/>
</dbReference>
<proteinExistence type="predicted"/>
<dbReference type="Proteomes" id="UP000221222">
    <property type="component" value="Unassembled WGS sequence"/>
</dbReference>
<dbReference type="PANTHER" id="PTHR36573:SF1">
    <property type="entry name" value="INTERMEMBRANE PHOSPHOLIPID TRANSPORT SYSTEM BINDING PROTEIN MLAC"/>
    <property type="match status" value="1"/>
</dbReference>
<keyword evidence="4" id="KW-1185">Reference proteome</keyword>
<dbReference type="Gene3D" id="3.10.450.710">
    <property type="entry name" value="Tgt2/MlaC"/>
    <property type="match status" value="1"/>
</dbReference>
<dbReference type="PANTHER" id="PTHR36573">
    <property type="entry name" value="INTERMEMBRANE PHOSPHOLIPID TRANSPORT SYSTEM BINDING PROTEIN MLAC"/>
    <property type="match status" value="1"/>
</dbReference>
<dbReference type="Pfam" id="PF05494">
    <property type="entry name" value="MlaC"/>
    <property type="match status" value="1"/>
</dbReference>
<feature type="chain" id="PRO_5044573622" evidence="1">
    <location>
        <begin position="20"/>
        <end position="192"/>
    </location>
</feature>
<dbReference type="EMBL" id="NXFY01000001">
    <property type="protein sequence ID" value="PHO19277.1"/>
    <property type="molecule type" value="Genomic_DNA"/>
</dbReference>
<dbReference type="PIRSF" id="PIRSF004649">
    <property type="entry name" value="MlaC"/>
    <property type="match status" value="1"/>
</dbReference>
<dbReference type="AlphaFoldDB" id="A0A2G1DLA9"/>
<reference evidence="2 5" key="2">
    <citation type="submission" date="2018-08" db="EMBL/GenBank/DDBJ databases">
        <title>Complete genome of the Arcobacter molluscorum type strain LMG 25693.</title>
        <authorList>
            <person name="Miller W.G."/>
            <person name="Yee E."/>
            <person name="Bono J.L."/>
        </authorList>
    </citation>
    <scope>NUCLEOTIDE SEQUENCE [LARGE SCALE GENOMIC DNA]</scope>
    <source>
        <strain evidence="2 5">CECT 7696</strain>
    </source>
</reference>
<feature type="signal peptide" evidence="1">
    <location>
        <begin position="1"/>
        <end position="19"/>
    </location>
</feature>
<protein>
    <submittedName>
        <fullName evidence="2">Lipid asymmetry ABC transporter MlaABCDEF, periplasmic component MlaC</fullName>
    </submittedName>
    <submittedName>
        <fullName evidence="3">Toluene tolerance protein</fullName>
    </submittedName>
</protein>
<reference evidence="3 4" key="1">
    <citation type="submission" date="2017-09" db="EMBL/GenBank/DDBJ databases">
        <title>Arcobacter canalis sp. nov., a new species isolated from a water canal contaminated with urban sewage.</title>
        <authorList>
            <person name="Perez-Cataluna A."/>
            <person name="Salas-Masso N."/>
            <person name="Figueras M.J."/>
        </authorList>
    </citation>
    <scope>NUCLEOTIDE SEQUENCE [LARGE SCALE GENOMIC DNA]</scope>
    <source>
        <strain evidence="3 4">F98-3</strain>
    </source>
</reference>
<evidence type="ECO:0000313" key="4">
    <source>
        <dbReference type="Proteomes" id="UP000221222"/>
    </source>
</evidence>
<accession>A0A2G1DLA9</accession>
<evidence type="ECO:0000256" key="1">
    <source>
        <dbReference type="SAM" id="SignalP"/>
    </source>
</evidence>